<proteinExistence type="predicted"/>
<organism evidence="1 2">
    <name type="scientific">Lederbergia citrea</name>
    <dbReference type="NCBI Taxonomy" id="2833581"/>
    <lineage>
        <taxon>Bacteria</taxon>
        <taxon>Bacillati</taxon>
        <taxon>Bacillota</taxon>
        <taxon>Bacilli</taxon>
        <taxon>Bacillales</taxon>
        <taxon>Bacillaceae</taxon>
        <taxon>Lederbergia</taxon>
    </lineage>
</organism>
<dbReference type="AlphaFoldDB" id="A0A942ULF0"/>
<protein>
    <submittedName>
        <fullName evidence="1">Uncharacterized protein</fullName>
    </submittedName>
</protein>
<keyword evidence="2" id="KW-1185">Reference proteome</keyword>
<name>A0A942ULF0_9BACI</name>
<dbReference type="Proteomes" id="UP000676456">
    <property type="component" value="Unassembled WGS sequence"/>
</dbReference>
<accession>A0A942ULF0</accession>
<evidence type="ECO:0000313" key="2">
    <source>
        <dbReference type="Proteomes" id="UP000676456"/>
    </source>
</evidence>
<gene>
    <name evidence="1" type="ORF">KHA91_08925</name>
</gene>
<evidence type="ECO:0000313" key="1">
    <source>
        <dbReference type="EMBL" id="MBS4222860.1"/>
    </source>
</evidence>
<comment type="caution">
    <text evidence="1">The sequence shown here is derived from an EMBL/GenBank/DDBJ whole genome shotgun (WGS) entry which is preliminary data.</text>
</comment>
<dbReference type="RefSeq" id="WP_213097923.1">
    <property type="nucleotide sequence ID" value="NZ_JAGYPH010000002.1"/>
</dbReference>
<sequence length="58" mass="7582">MFFEFDEEVRGVEERRRRRRRRFICECREVRHERFCDDFDDVRGIREERECERDFDDF</sequence>
<reference evidence="1 2" key="1">
    <citation type="submission" date="2021-05" db="EMBL/GenBank/DDBJ databases">
        <title>Novel Bacillus species.</title>
        <authorList>
            <person name="Liu G."/>
        </authorList>
    </citation>
    <scope>NUCLEOTIDE SEQUENCE [LARGE SCALE GENOMIC DNA]</scope>
    <source>
        <strain evidence="1 2">FJAT-49682</strain>
    </source>
</reference>
<dbReference type="EMBL" id="JAGYPN010000002">
    <property type="protein sequence ID" value="MBS4222860.1"/>
    <property type="molecule type" value="Genomic_DNA"/>
</dbReference>